<sequence>MERAHIAGLSAVVLDKSAFLYQHSFGYEEIETRNPITNSSIFLLASISKTVIAVAAMRLVERNQLDLDKDINTYLARANVTEIHHPLYPMDKITMRHLLTHTSSINTNEEMVFGFYLPEDNYLNRTIRELVSDYLVPGGSLYHPINWINKTIGTQFHYSNMATSLAALIIEVIVNTSYDDYVRENIFHPLDVYDARFALGDQRKNLVHHYAYNSSLASWELYLPQLHVQEIPNTYWLQIGFFSFREWPAGLLRMSSTSLAKYLQMFLNDGTSLSGVKILDSHSVEVIRTIQYQNLVAPISVGLLWNYANISSSIFHKNRTVFGHRGSALGTLTSMLIDPTTNIGTILLTNADRDANEYEGQLVQQFMSDVTLHLLDCFSSPSNVATNIYSYNLLFLLLTFIQRYSVM</sequence>
<dbReference type="Pfam" id="PF00144">
    <property type="entry name" value="Beta-lactamase"/>
    <property type="match status" value="1"/>
</dbReference>
<gene>
    <name evidence="2" type="ORF">GPM918_LOCUS33068</name>
    <name evidence="3" type="ORF">SRO942_LOCUS33746</name>
</gene>
<proteinExistence type="predicted"/>
<dbReference type="InterPro" id="IPR001466">
    <property type="entry name" value="Beta-lactam-related"/>
</dbReference>
<protein>
    <recommendedName>
        <fullName evidence="1">Beta-lactamase-related domain-containing protein</fullName>
    </recommendedName>
</protein>
<comment type="caution">
    <text evidence="2">The sequence shown here is derived from an EMBL/GenBank/DDBJ whole genome shotgun (WGS) entry which is preliminary data.</text>
</comment>
<evidence type="ECO:0000313" key="2">
    <source>
        <dbReference type="EMBL" id="CAF1396769.1"/>
    </source>
</evidence>
<dbReference type="Gene3D" id="3.40.710.10">
    <property type="entry name" value="DD-peptidase/beta-lactamase superfamily"/>
    <property type="match status" value="1"/>
</dbReference>
<dbReference type="InterPro" id="IPR050789">
    <property type="entry name" value="Diverse_Enzym_Activities"/>
</dbReference>
<dbReference type="Proteomes" id="UP000681722">
    <property type="component" value="Unassembled WGS sequence"/>
</dbReference>
<dbReference type="EMBL" id="CAJNOQ010017305">
    <property type="protein sequence ID" value="CAF1396769.1"/>
    <property type="molecule type" value="Genomic_DNA"/>
</dbReference>
<dbReference type="SUPFAM" id="SSF56601">
    <property type="entry name" value="beta-lactamase/transpeptidase-like"/>
    <property type="match status" value="1"/>
</dbReference>
<dbReference type="Proteomes" id="UP000663829">
    <property type="component" value="Unassembled WGS sequence"/>
</dbReference>
<reference evidence="2" key="1">
    <citation type="submission" date="2021-02" db="EMBL/GenBank/DDBJ databases">
        <authorList>
            <person name="Nowell W R."/>
        </authorList>
    </citation>
    <scope>NUCLEOTIDE SEQUENCE</scope>
</reference>
<keyword evidence="4" id="KW-1185">Reference proteome</keyword>
<accession>A0A815KJ26</accession>
<organism evidence="2 4">
    <name type="scientific">Didymodactylos carnosus</name>
    <dbReference type="NCBI Taxonomy" id="1234261"/>
    <lineage>
        <taxon>Eukaryota</taxon>
        <taxon>Metazoa</taxon>
        <taxon>Spiralia</taxon>
        <taxon>Gnathifera</taxon>
        <taxon>Rotifera</taxon>
        <taxon>Eurotatoria</taxon>
        <taxon>Bdelloidea</taxon>
        <taxon>Philodinida</taxon>
        <taxon>Philodinidae</taxon>
        <taxon>Didymodactylos</taxon>
    </lineage>
</organism>
<evidence type="ECO:0000313" key="3">
    <source>
        <dbReference type="EMBL" id="CAF4290959.1"/>
    </source>
</evidence>
<feature type="domain" description="Beta-lactamase-related" evidence="1">
    <location>
        <begin position="1"/>
        <end position="355"/>
    </location>
</feature>
<evidence type="ECO:0000313" key="4">
    <source>
        <dbReference type="Proteomes" id="UP000663829"/>
    </source>
</evidence>
<dbReference type="OrthoDB" id="5946976at2759"/>
<dbReference type="InterPro" id="IPR012338">
    <property type="entry name" value="Beta-lactam/transpept-like"/>
</dbReference>
<name>A0A815KJ26_9BILA</name>
<dbReference type="EMBL" id="CAJOBC010082723">
    <property type="protein sequence ID" value="CAF4290959.1"/>
    <property type="molecule type" value="Genomic_DNA"/>
</dbReference>
<evidence type="ECO:0000259" key="1">
    <source>
        <dbReference type="Pfam" id="PF00144"/>
    </source>
</evidence>
<dbReference type="PANTHER" id="PTHR43283">
    <property type="entry name" value="BETA-LACTAMASE-RELATED"/>
    <property type="match status" value="1"/>
</dbReference>
<dbReference type="AlphaFoldDB" id="A0A815KJ26"/>